<protein>
    <submittedName>
        <fullName evidence="9">Putative membrane protein</fullName>
    </submittedName>
</protein>
<dbReference type="Proteomes" id="UP000316706">
    <property type="component" value="Unassembled WGS sequence"/>
</dbReference>
<dbReference type="EMBL" id="VFPO01000001">
    <property type="protein sequence ID" value="TQM71915.1"/>
    <property type="molecule type" value="Genomic_DNA"/>
</dbReference>
<organism evidence="9 10">
    <name type="scientific">Actinomadura hallensis</name>
    <dbReference type="NCBI Taxonomy" id="337895"/>
    <lineage>
        <taxon>Bacteria</taxon>
        <taxon>Bacillati</taxon>
        <taxon>Actinomycetota</taxon>
        <taxon>Actinomycetes</taxon>
        <taxon>Streptosporangiales</taxon>
        <taxon>Thermomonosporaceae</taxon>
        <taxon>Actinomadura</taxon>
    </lineage>
</organism>
<reference evidence="9 10" key="1">
    <citation type="submission" date="2019-06" db="EMBL/GenBank/DDBJ databases">
        <title>Sequencing the genomes of 1000 actinobacteria strains.</title>
        <authorList>
            <person name="Klenk H.-P."/>
        </authorList>
    </citation>
    <scope>NUCLEOTIDE SEQUENCE [LARGE SCALE GENOMIC DNA]</scope>
    <source>
        <strain evidence="9 10">DSM 45043</strain>
    </source>
</reference>
<dbReference type="RefSeq" id="WP_141973467.1">
    <property type="nucleotide sequence ID" value="NZ_VFPO01000001.1"/>
</dbReference>
<feature type="compositionally biased region" description="Gly residues" evidence="6">
    <location>
        <begin position="1"/>
        <end position="13"/>
    </location>
</feature>
<dbReference type="Pfam" id="PF02656">
    <property type="entry name" value="DUF202"/>
    <property type="match status" value="1"/>
</dbReference>
<dbReference type="InterPro" id="IPR052053">
    <property type="entry name" value="IM_YidH-like"/>
</dbReference>
<evidence type="ECO:0000256" key="3">
    <source>
        <dbReference type="ARBA" id="ARBA00022692"/>
    </source>
</evidence>
<evidence type="ECO:0000256" key="4">
    <source>
        <dbReference type="ARBA" id="ARBA00022989"/>
    </source>
</evidence>
<dbReference type="OrthoDB" id="582337at2"/>
<keyword evidence="5 7" id="KW-0472">Membrane</keyword>
<feature type="transmembrane region" description="Helical" evidence="7">
    <location>
        <begin position="45"/>
        <end position="66"/>
    </location>
</feature>
<dbReference type="PANTHER" id="PTHR34187">
    <property type="entry name" value="FGR18P"/>
    <property type="match status" value="1"/>
</dbReference>
<keyword evidence="10" id="KW-1185">Reference proteome</keyword>
<name>A0A543IMV2_9ACTN</name>
<evidence type="ECO:0000256" key="2">
    <source>
        <dbReference type="ARBA" id="ARBA00022475"/>
    </source>
</evidence>
<dbReference type="InterPro" id="IPR003807">
    <property type="entry name" value="DUF202"/>
</dbReference>
<dbReference type="GO" id="GO:0005886">
    <property type="term" value="C:plasma membrane"/>
    <property type="evidence" value="ECO:0007669"/>
    <property type="project" value="UniProtKB-SubCell"/>
</dbReference>
<evidence type="ECO:0000313" key="10">
    <source>
        <dbReference type="Proteomes" id="UP000316706"/>
    </source>
</evidence>
<evidence type="ECO:0000256" key="1">
    <source>
        <dbReference type="ARBA" id="ARBA00004651"/>
    </source>
</evidence>
<feature type="transmembrane region" description="Helical" evidence="7">
    <location>
        <begin position="118"/>
        <end position="141"/>
    </location>
</feature>
<comment type="subcellular location">
    <subcellularLocation>
        <location evidence="1">Cell membrane</location>
        <topology evidence="1">Multi-pass membrane protein</topology>
    </subcellularLocation>
</comment>
<evidence type="ECO:0000256" key="6">
    <source>
        <dbReference type="SAM" id="MobiDB-lite"/>
    </source>
</evidence>
<evidence type="ECO:0000256" key="5">
    <source>
        <dbReference type="ARBA" id="ARBA00023136"/>
    </source>
</evidence>
<dbReference type="AlphaFoldDB" id="A0A543IMV2"/>
<keyword evidence="2" id="KW-1003">Cell membrane</keyword>
<feature type="domain" description="DUF202" evidence="8">
    <location>
        <begin position="36"/>
        <end position="104"/>
    </location>
</feature>
<sequence>MSAGGSAGGGGESGPEEPQDTGPEGTEPEETEPDARFTFANERTFLAWNRTALAMVIGGVAIVQLLPPFSGLPWGRHLLAVSLIAFGSFLSIGAFFEWERNQRALRRSEPMPWSPLPLVLAIVIAAVAGMAAVLVVLSGVLG</sequence>
<proteinExistence type="predicted"/>
<feature type="transmembrane region" description="Helical" evidence="7">
    <location>
        <begin position="78"/>
        <end position="98"/>
    </location>
</feature>
<keyword evidence="3 7" id="KW-0812">Transmembrane</keyword>
<keyword evidence="4 7" id="KW-1133">Transmembrane helix</keyword>
<evidence type="ECO:0000259" key="8">
    <source>
        <dbReference type="Pfam" id="PF02656"/>
    </source>
</evidence>
<evidence type="ECO:0000256" key="7">
    <source>
        <dbReference type="SAM" id="Phobius"/>
    </source>
</evidence>
<dbReference type="PANTHER" id="PTHR34187:SF2">
    <property type="entry name" value="DUF202 DOMAIN-CONTAINING PROTEIN"/>
    <property type="match status" value="1"/>
</dbReference>
<evidence type="ECO:0000313" key="9">
    <source>
        <dbReference type="EMBL" id="TQM71915.1"/>
    </source>
</evidence>
<accession>A0A543IMV2</accession>
<gene>
    <name evidence="9" type="ORF">FHX41_5696</name>
</gene>
<comment type="caution">
    <text evidence="9">The sequence shown here is derived from an EMBL/GenBank/DDBJ whole genome shotgun (WGS) entry which is preliminary data.</text>
</comment>
<feature type="region of interest" description="Disordered" evidence="6">
    <location>
        <begin position="1"/>
        <end position="32"/>
    </location>
</feature>